<dbReference type="PRINTS" id="PR00463">
    <property type="entry name" value="EP450I"/>
</dbReference>
<organism evidence="14 15">
    <name type="scientific">Brassica rapa subsp. trilocularis</name>
    <dbReference type="NCBI Taxonomy" id="1813537"/>
    <lineage>
        <taxon>Eukaryota</taxon>
        <taxon>Viridiplantae</taxon>
        <taxon>Streptophyta</taxon>
        <taxon>Embryophyta</taxon>
        <taxon>Tracheophyta</taxon>
        <taxon>Spermatophyta</taxon>
        <taxon>Magnoliopsida</taxon>
        <taxon>eudicotyledons</taxon>
        <taxon>Gunneridae</taxon>
        <taxon>Pentapetalae</taxon>
        <taxon>rosids</taxon>
        <taxon>malvids</taxon>
        <taxon>Brassicales</taxon>
        <taxon>Brassicaceae</taxon>
        <taxon>Brassiceae</taxon>
        <taxon>Brassica</taxon>
    </lineage>
</organism>
<dbReference type="InterPro" id="IPR002401">
    <property type="entry name" value="Cyt_P450_E_grp-I"/>
</dbReference>
<dbReference type="SUPFAM" id="SSF48264">
    <property type="entry name" value="Cytochrome P450"/>
    <property type="match status" value="1"/>
</dbReference>
<evidence type="ECO:0000256" key="2">
    <source>
        <dbReference type="ARBA" id="ARBA00004167"/>
    </source>
</evidence>
<evidence type="ECO:0000256" key="12">
    <source>
        <dbReference type="SAM" id="MobiDB-lite"/>
    </source>
</evidence>
<keyword evidence="9" id="KW-0408">Iron</keyword>
<evidence type="ECO:0000256" key="5">
    <source>
        <dbReference type="ARBA" id="ARBA00022692"/>
    </source>
</evidence>
<evidence type="ECO:0000256" key="1">
    <source>
        <dbReference type="ARBA" id="ARBA00001971"/>
    </source>
</evidence>
<evidence type="ECO:0000313" key="15">
    <source>
        <dbReference type="Proteomes" id="UP000823674"/>
    </source>
</evidence>
<dbReference type="Proteomes" id="UP000823674">
    <property type="component" value="Chromosome A05"/>
</dbReference>
<dbReference type="PANTHER" id="PTHR24282">
    <property type="entry name" value="CYTOCHROME P450 FAMILY MEMBER"/>
    <property type="match status" value="1"/>
</dbReference>
<evidence type="ECO:0000256" key="8">
    <source>
        <dbReference type="ARBA" id="ARBA00023002"/>
    </source>
</evidence>
<accession>A0ABQ7MC75</accession>
<keyword evidence="4" id="KW-0349">Heme</keyword>
<evidence type="ECO:0000256" key="10">
    <source>
        <dbReference type="ARBA" id="ARBA00023033"/>
    </source>
</evidence>
<evidence type="ECO:0000256" key="11">
    <source>
        <dbReference type="ARBA" id="ARBA00023136"/>
    </source>
</evidence>
<keyword evidence="11 13" id="KW-0472">Membrane</keyword>
<dbReference type="InterPro" id="IPR017972">
    <property type="entry name" value="Cyt_P450_CS"/>
</dbReference>
<dbReference type="InterPro" id="IPR050665">
    <property type="entry name" value="Cytochrome_P450_Monooxygen"/>
</dbReference>
<comment type="similarity">
    <text evidence="3">Belongs to the cytochrome P450 family.</text>
</comment>
<keyword evidence="10" id="KW-0503">Monooxygenase</keyword>
<feature type="region of interest" description="Disordered" evidence="12">
    <location>
        <begin position="503"/>
        <end position="526"/>
    </location>
</feature>
<evidence type="ECO:0000256" key="3">
    <source>
        <dbReference type="ARBA" id="ARBA00010617"/>
    </source>
</evidence>
<keyword evidence="8" id="KW-0560">Oxidoreductase</keyword>
<evidence type="ECO:0000256" key="9">
    <source>
        <dbReference type="ARBA" id="ARBA00023004"/>
    </source>
</evidence>
<feature type="compositionally biased region" description="Polar residues" evidence="12">
    <location>
        <begin position="506"/>
        <end position="518"/>
    </location>
</feature>
<dbReference type="PROSITE" id="PS00086">
    <property type="entry name" value="CYTOCHROME_P450"/>
    <property type="match status" value="1"/>
</dbReference>
<comment type="subcellular location">
    <subcellularLocation>
        <location evidence="2">Membrane</location>
        <topology evidence="2">Single-pass membrane protein</topology>
    </subcellularLocation>
</comment>
<keyword evidence="15" id="KW-1185">Reference proteome</keyword>
<sequence length="763" mass="86975">MEFLSTTTLLALALLLLVIPKIYKSCWILVWRPWMLSRKFMKQGISGPKYKILHGNLREIRTLKQGAKLTVLDLNSNDIFPRVLPHFHQWRSQYGETFLYWQGTEPRIFISDHELVKQILSNKFGFYVKPKTRPEVLKLAGNGLVFADGIDWVRHRRILNPAFSMDKLKLMTKLMVDCTLRMFEEWSKQMNDGEKEQVVMMNVEFKRLTADIIATAAFGSSYVEGTEVFKSQRELQKCCAASVTNVYIPGTEYLPTPLNLKIWKLDGKINNSIKRIIDARLKAKSKNVEKDYGNDLLGIMLASSRSNETEKKMSTNEIIEECKTFFFAGHETTANLLTWTTMLLSLHQDWQEKLREEVLNECGKDKIPDSDNCSKLKLMNMVLMETLRLYGPVLNMIRSAAQDMKLGNLVIPKGTTIVVPIVKMHRDKAVWRSDSDKFNPLRFVNGVSRAANHPNAFLAFSIGPRVCIGQNFALMEAKTVLTMILQRFRLNLSDEYKHAPADHLTLQPQYDSQPTTPNVGGEEIRPEGVKAAKANRSAMGKGKSVADCTAVWELRKEDLDRKEKLSKLAILDTLLARTGPLSEAEEVAKNKLLADYSQPSQSETFGGDGFDSEYNEVEALIQEDQAQLEYENAQAFVYPPQPEVEFGIPQVCYCGNAPKIATSKDFRRYYTCGNADDGECHVWKWWDEAVMEEMRARDRHTLQLGEKVDALTLLSDYDTDQKLFRLENMVCELAKSRSTWSFESLVAAMVIVLVFIGLIVVFI</sequence>
<comment type="caution">
    <text evidence="14">The sequence shown here is derived from an EMBL/GenBank/DDBJ whole genome shotgun (WGS) entry which is preliminary data.</text>
</comment>
<dbReference type="EMBL" id="JADBGQ010000005">
    <property type="protein sequence ID" value="KAG5395515.1"/>
    <property type="molecule type" value="Genomic_DNA"/>
</dbReference>
<reference evidence="14 15" key="1">
    <citation type="submission" date="2021-03" db="EMBL/GenBank/DDBJ databases">
        <authorList>
            <person name="King G.J."/>
            <person name="Bancroft I."/>
            <person name="Baten A."/>
            <person name="Bloomfield J."/>
            <person name="Borpatragohain P."/>
            <person name="He Z."/>
            <person name="Irish N."/>
            <person name="Irwin J."/>
            <person name="Liu K."/>
            <person name="Mauleon R.P."/>
            <person name="Moore J."/>
            <person name="Morris R."/>
            <person name="Ostergaard L."/>
            <person name="Wang B."/>
            <person name="Wells R."/>
        </authorList>
    </citation>
    <scope>NUCLEOTIDE SEQUENCE [LARGE SCALE GENOMIC DNA]</scope>
    <source>
        <strain evidence="14">R-o-18</strain>
        <tissue evidence="14">Leaf</tissue>
    </source>
</reference>
<evidence type="ECO:0000313" key="14">
    <source>
        <dbReference type="EMBL" id="KAG5395515.1"/>
    </source>
</evidence>
<keyword evidence="6" id="KW-0479">Metal-binding</keyword>
<evidence type="ECO:0000256" key="6">
    <source>
        <dbReference type="ARBA" id="ARBA00022723"/>
    </source>
</evidence>
<evidence type="ECO:0000256" key="13">
    <source>
        <dbReference type="SAM" id="Phobius"/>
    </source>
</evidence>
<dbReference type="CDD" id="cd20641">
    <property type="entry name" value="CYP709"/>
    <property type="match status" value="1"/>
</dbReference>
<protein>
    <submittedName>
        <fullName evidence="14">Uncharacterized protein</fullName>
    </submittedName>
</protein>
<evidence type="ECO:0000256" key="4">
    <source>
        <dbReference type="ARBA" id="ARBA00022617"/>
    </source>
</evidence>
<dbReference type="Pfam" id="PF00067">
    <property type="entry name" value="p450"/>
    <property type="match status" value="1"/>
</dbReference>
<gene>
    <name evidence="14" type="primary">A05p001990.1_BraROA</name>
    <name evidence="14" type="ORF">IGI04_017329</name>
</gene>
<dbReference type="Gene3D" id="1.10.630.10">
    <property type="entry name" value="Cytochrome P450"/>
    <property type="match status" value="1"/>
</dbReference>
<keyword evidence="7 13" id="KW-1133">Transmembrane helix</keyword>
<dbReference type="PRINTS" id="PR00385">
    <property type="entry name" value="P450"/>
</dbReference>
<name>A0ABQ7MC75_BRACM</name>
<proteinExistence type="inferred from homology"/>
<dbReference type="InterPro" id="IPR036396">
    <property type="entry name" value="Cyt_P450_sf"/>
</dbReference>
<keyword evidence="5 13" id="KW-0812">Transmembrane</keyword>
<evidence type="ECO:0000256" key="7">
    <source>
        <dbReference type="ARBA" id="ARBA00022989"/>
    </source>
</evidence>
<dbReference type="PANTHER" id="PTHR24282:SF135">
    <property type="entry name" value="CYTOCHROME P450 709B2"/>
    <property type="match status" value="1"/>
</dbReference>
<dbReference type="InterPro" id="IPR001128">
    <property type="entry name" value="Cyt_P450"/>
</dbReference>
<feature type="transmembrane region" description="Helical" evidence="13">
    <location>
        <begin position="740"/>
        <end position="762"/>
    </location>
</feature>
<comment type="cofactor">
    <cofactor evidence="1">
        <name>heme</name>
        <dbReference type="ChEBI" id="CHEBI:30413"/>
    </cofactor>
</comment>